<dbReference type="Proteomes" id="UP000189857">
    <property type="component" value="Unassembled WGS sequence"/>
</dbReference>
<dbReference type="RefSeq" id="WP_078786989.1">
    <property type="nucleotide sequence ID" value="NZ_FMTO01000006.1"/>
</dbReference>
<name>A0A1T4MAM1_9FIRM</name>
<evidence type="ECO:0000313" key="1">
    <source>
        <dbReference type="EMBL" id="SJZ64059.1"/>
    </source>
</evidence>
<reference evidence="1 2" key="1">
    <citation type="submission" date="2017-02" db="EMBL/GenBank/DDBJ databases">
        <authorList>
            <person name="Peterson S.W."/>
        </authorList>
    </citation>
    <scope>NUCLEOTIDE SEQUENCE [LARGE SCALE GENOMIC DNA]</scope>
    <source>
        <strain evidence="1 2">ATCC 17233</strain>
    </source>
</reference>
<accession>A0A1T4MAM1</accession>
<evidence type="ECO:0000313" key="2">
    <source>
        <dbReference type="Proteomes" id="UP000189857"/>
    </source>
</evidence>
<protein>
    <submittedName>
        <fullName evidence="1">Uncharacterized protein</fullName>
    </submittedName>
</protein>
<proteinExistence type="predicted"/>
<gene>
    <name evidence="1" type="ORF">SAMN02745110_01136</name>
</gene>
<organism evidence="1 2">
    <name type="scientific">Eubacterium ruminantium</name>
    <dbReference type="NCBI Taxonomy" id="42322"/>
    <lineage>
        <taxon>Bacteria</taxon>
        <taxon>Bacillati</taxon>
        <taxon>Bacillota</taxon>
        <taxon>Clostridia</taxon>
        <taxon>Eubacteriales</taxon>
        <taxon>Eubacteriaceae</taxon>
        <taxon>Eubacterium</taxon>
    </lineage>
</organism>
<dbReference type="EMBL" id="FUXA01000007">
    <property type="protein sequence ID" value="SJZ64059.1"/>
    <property type="molecule type" value="Genomic_DNA"/>
</dbReference>
<sequence>MDTGKIKDNIKYYEGYEGETETIITYKNVSYHIWNGYIEDIFGDPVLSGDDWNGFTRDYNEMVGAYGDDVVEFIISPEEYKADLLLYDKKNFNYEETKEVYEMILSILDMAVNDNEVVSVTSE</sequence>
<dbReference type="OrthoDB" id="1830797at2"/>
<keyword evidence="2" id="KW-1185">Reference proteome</keyword>
<dbReference type="AlphaFoldDB" id="A0A1T4MAM1"/>